<feature type="transmembrane region" description="Helical" evidence="1">
    <location>
        <begin position="251"/>
        <end position="274"/>
    </location>
</feature>
<feature type="domain" description="Nitric oxide reductase subunit B cytochrome c-like" evidence="2">
    <location>
        <begin position="53"/>
        <end position="239"/>
    </location>
</feature>
<dbReference type="Pfam" id="PF22085">
    <property type="entry name" value="NorB_cytochrome_c-like"/>
    <property type="match status" value="1"/>
</dbReference>
<name>A0A917HFT1_9BACI</name>
<comment type="caution">
    <text evidence="3">The sequence shown here is derived from an EMBL/GenBank/DDBJ whole genome shotgun (WGS) entry which is preliminary data.</text>
</comment>
<keyword evidence="1" id="KW-1133">Transmembrane helix</keyword>
<reference evidence="3" key="1">
    <citation type="journal article" date="2014" name="Int. J. Syst. Evol. Microbiol.">
        <title>Complete genome sequence of Corynebacterium casei LMG S-19264T (=DSM 44701T), isolated from a smear-ripened cheese.</title>
        <authorList>
            <consortium name="US DOE Joint Genome Institute (JGI-PGF)"/>
            <person name="Walter F."/>
            <person name="Albersmeier A."/>
            <person name="Kalinowski J."/>
            <person name="Ruckert C."/>
        </authorList>
    </citation>
    <scope>NUCLEOTIDE SEQUENCE</scope>
    <source>
        <strain evidence="3">CGMCC 1.12754</strain>
    </source>
</reference>
<gene>
    <name evidence="3" type="ORF">GCM10011398_23430</name>
</gene>
<dbReference type="EMBL" id="BMFR01000009">
    <property type="protein sequence ID" value="GGG77607.1"/>
    <property type="molecule type" value="Genomic_DNA"/>
</dbReference>
<organism evidence="3 4">
    <name type="scientific">Virgibacillus oceani</name>
    <dbReference type="NCBI Taxonomy" id="1479511"/>
    <lineage>
        <taxon>Bacteria</taxon>
        <taxon>Bacillati</taxon>
        <taxon>Bacillota</taxon>
        <taxon>Bacilli</taxon>
        <taxon>Bacillales</taxon>
        <taxon>Bacillaceae</taxon>
        <taxon>Virgibacillus</taxon>
    </lineage>
</organism>
<keyword evidence="1" id="KW-0472">Membrane</keyword>
<reference evidence="3" key="2">
    <citation type="submission" date="2020-09" db="EMBL/GenBank/DDBJ databases">
        <authorList>
            <person name="Sun Q."/>
            <person name="Zhou Y."/>
        </authorList>
    </citation>
    <scope>NUCLEOTIDE SEQUENCE</scope>
    <source>
        <strain evidence="3">CGMCC 1.12754</strain>
    </source>
</reference>
<feature type="transmembrane region" description="Helical" evidence="1">
    <location>
        <begin position="21"/>
        <end position="46"/>
    </location>
</feature>
<keyword evidence="4" id="KW-1185">Reference proteome</keyword>
<proteinExistence type="predicted"/>
<evidence type="ECO:0000256" key="1">
    <source>
        <dbReference type="SAM" id="Phobius"/>
    </source>
</evidence>
<accession>A0A917HFT1</accession>
<dbReference type="AlphaFoldDB" id="A0A917HFT1"/>
<evidence type="ECO:0000259" key="2">
    <source>
        <dbReference type="Pfam" id="PF22085"/>
    </source>
</evidence>
<sequence length="303" mass="34395">MLRESNSSLNSQDNKPTTTNGLLKTIAIVTLLLSFTALIVGGYGIFRGQAPTPMEVITPDGEVIMTEDTIKGGQAVFLKYGLMDYGNVLVNGSYMGPDYTVEALKVYTEGMQDYFAELDYGTKYIDLDESEKSIIRDQVINEMRENRFKEDENTLYVTEAQVFGIERVESYYRDIFTNGDGWGLEAGLIQESHLPKTDRTYVAAGDQLEQISHFFWWTAWLSSTERVGDEISYTNNWPYYEDAGNTMSYSAILWSAISVTVLAILIAVILYFFYSYHFGMQPAFTKGNKLFHKLNPLSFSCWL</sequence>
<evidence type="ECO:0000313" key="4">
    <source>
        <dbReference type="Proteomes" id="UP000622860"/>
    </source>
</evidence>
<dbReference type="InterPro" id="IPR054309">
    <property type="entry name" value="NorB_cytochrome_c-like"/>
</dbReference>
<dbReference type="InterPro" id="IPR036927">
    <property type="entry name" value="Cyt_c_oxase-like_su1_sf"/>
</dbReference>
<evidence type="ECO:0000313" key="3">
    <source>
        <dbReference type="EMBL" id="GGG77607.1"/>
    </source>
</evidence>
<protein>
    <recommendedName>
        <fullName evidence="2">Nitric oxide reductase subunit B cytochrome c-like domain-containing protein</fullName>
    </recommendedName>
</protein>
<keyword evidence="1" id="KW-0812">Transmembrane</keyword>
<dbReference type="Proteomes" id="UP000622860">
    <property type="component" value="Unassembled WGS sequence"/>
</dbReference>
<dbReference type="Gene3D" id="1.20.210.10">
    <property type="entry name" value="Cytochrome c oxidase-like, subunit I domain"/>
    <property type="match status" value="1"/>
</dbReference>